<evidence type="ECO:0000313" key="2">
    <source>
        <dbReference type="Proteomes" id="UP000811246"/>
    </source>
</evidence>
<evidence type="ECO:0000313" key="1">
    <source>
        <dbReference type="EMBL" id="KAG6674970.1"/>
    </source>
</evidence>
<proteinExistence type="predicted"/>
<organism evidence="1 2">
    <name type="scientific">Carya illinoinensis</name>
    <name type="common">Pecan</name>
    <dbReference type="NCBI Taxonomy" id="32201"/>
    <lineage>
        <taxon>Eukaryota</taxon>
        <taxon>Viridiplantae</taxon>
        <taxon>Streptophyta</taxon>
        <taxon>Embryophyta</taxon>
        <taxon>Tracheophyta</taxon>
        <taxon>Spermatophyta</taxon>
        <taxon>Magnoliopsida</taxon>
        <taxon>eudicotyledons</taxon>
        <taxon>Gunneridae</taxon>
        <taxon>Pentapetalae</taxon>
        <taxon>rosids</taxon>
        <taxon>fabids</taxon>
        <taxon>Fagales</taxon>
        <taxon>Juglandaceae</taxon>
        <taxon>Carya</taxon>
    </lineage>
</organism>
<comment type="caution">
    <text evidence="1">The sequence shown here is derived from an EMBL/GenBank/DDBJ whole genome shotgun (WGS) entry which is preliminary data.</text>
</comment>
<sequence>MDTKRKWTHHHLLRHAWENEELRGHQACYLISRPERSRSRRRVCDGRDNRGSLLQLDLFGESP</sequence>
<dbReference type="AlphaFoldDB" id="A0A922AC57"/>
<reference evidence="1" key="1">
    <citation type="submission" date="2021-01" db="EMBL/GenBank/DDBJ databases">
        <authorList>
            <person name="Lovell J.T."/>
            <person name="Bentley N."/>
            <person name="Bhattarai G."/>
            <person name="Jenkins J.W."/>
            <person name="Sreedasyam A."/>
            <person name="Alarcon Y."/>
            <person name="Bock C."/>
            <person name="Boston L."/>
            <person name="Carlson J."/>
            <person name="Cervantes K."/>
            <person name="Clermont K."/>
            <person name="Krom N."/>
            <person name="Kubenka K."/>
            <person name="Mamidi S."/>
            <person name="Mattison C."/>
            <person name="Monteros M."/>
            <person name="Pisani C."/>
            <person name="Plott C."/>
            <person name="Rajasekar S."/>
            <person name="Rhein H.S."/>
            <person name="Rohla C."/>
            <person name="Song M."/>
            <person name="Hilaire R.S."/>
            <person name="Shu S."/>
            <person name="Wells L."/>
            <person name="Wang X."/>
            <person name="Webber J."/>
            <person name="Heerema R.J."/>
            <person name="Klein P."/>
            <person name="Conner P."/>
            <person name="Grauke L."/>
            <person name="Grimwood J."/>
            <person name="Schmutz J."/>
            <person name="Randall J.J."/>
        </authorList>
    </citation>
    <scope>NUCLEOTIDE SEQUENCE</scope>
    <source>
        <tissue evidence="1">Leaf</tissue>
    </source>
</reference>
<gene>
    <name evidence="1" type="ORF">I3842_15G074600</name>
</gene>
<protein>
    <submittedName>
        <fullName evidence="1">Uncharacterized protein</fullName>
    </submittedName>
</protein>
<dbReference type="Proteomes" id="UP000811246">
    <property type="component" value="Chromosome 15"/>
</dbReference>
<accession>A0A922AC57</accession>
<dbReference type="EMBL" id="CM031839">
    <property type="protein sequence ID" value="KAG6674970.1"/>
    <property type="molecule type" value="Genomic_DNA"/>
</dbReference>
<name>A0A922AC57_CARIL</name>